<organism evidence="3 4">
    <name type="scientific">Lactuca virosa</name>
    <dbReference type="NCBI Taxonomy" id="75947"/>
    <lineage>
        <taxon>Eukaryota</taxon>
        <taxon>Viridiplantae</taxon>
        <taxon>Streptophyta</taxon>
        <taxon>Embryophyta</taxon>
        <taxon>Tracheophyta</taxon>
        <taxon>Spermatophyta</taxon>
        <taxon>Magnoliopsida</taxon>
        <taxon>eudicotyledons</taxon>
        <taxon>Gunneridae</taxon>
        <taxon>Pentapetalae</taxon>
        <taxon>asterids</taxon>
        <taxon>campanulids</taxon>
        <taxon>Asterales</taxon>
        <taxon>Asteraceae</taxon>
        <taxon>Cichorioideae</taxon>
        <taxon>Cichorieae</taxon>
        <taxon>Lactucinae</taxon>
        <taxon>Lactuca</taxon>
    </lineage>
</organism>
<keyword evidence="4" id="KW-1185">Reference proteome</keyword>
<dbReference type="Gene3D" id="1.25.40.10">
    <property type="entry name" value="Tetratricopeptide repeat domain"/>
    <property type="match status" value="1"/>
</dbReference>
<evidence type="ECO:0000313" key="3">
    <source>
        <dbReference type="EMBL" id="CAH1451253.1"/>
    </source>
</evidence>
<dbReference type="Pfam" id="PF13041">
    <property type="entry name" value="PPR_2"/>
    <property type="match status" value="1"/>
</dbReference>
<evidence type="ECO:0008006" key="5">
    <source>
        <dbReference type="Google" id="ProtNLM"/>
    </source>
</evidence>
<evidence type="ECO:0000256" key="1">
    <source>
        <dbReference type="ARBA" id="ARBA00022737"/>
    </source>
</evidence>
<gene>
    <name evidence="3" type="ORF">LVIROSA_LOCUS36620</name>
</gene>
<name>A0AAU9PLN9_9ASTR</name>
<reference evidence="3 4" key="1">
    <citation type="submission" date="2022-01" db="EMBL/GenBank/DDBJ databases">
        <authorList>
            <person name="Xiong W."/>
            <person name="Schranz E."/>
        </authorList>
    </citation>
    <scope>NUCLEOTIDE SEQUENCE [LARGE SCALE GENOMIC DNA]</scope>
</reference>
<dbReference type="PROSITE" id="PS51375">
    <property type="entry name" value="PPR"/>
    <property type="match status" value="1"/>
</dbReference>
<dbReference type="PANTHER" id="PTHR47928">
    <property type="entry name" value="REPEAT-CONTAINING PROTEIN, PUTATIVE-RELATED"/>
    <property type="match status" value="1"/>
</dbReference>
<dbReference type="Proteomes" id="UP001157418">
    <property type="component" value="Unassembled WGS sequence"/>
</dbReference>
<feature type="repeat" description="PPR" evidence="2">
    <location>
        <begin position="74"/>
        <end position="108"/>
    </location>
</feature>
<dbReference type="InterPro" id="IPR002885">
    <property type="entry name" value="PPR_rpt"/>
</dbReference>
<sequence length="109" mass="12516">MRRISENRSRSHILNRLMDLYCKSSNLVYARQLFDEIAEPYIIAKTTFISAYSASGNLKLAREIFNSTPLNTRDTVCYNAMITGCAHNDDGNAAIELFRDMKKKQFSVR</sequence>
<keyword evidence="1" id="KW-0677">Repeat</keyword>
<dbReference type="AlphaFoldDB" id="A0AAU9PLN9"/>
<protein>
    <recommendedName>
        <fullName evidence="5">Pentatricopeptide repeat-containing protein</fullName>
    </recommendedName>
</protein>
<dbReference type="Pfam" id="PF01535">
    <property type="entry name" value="PPR"/>
    <property type="match status" value="2"/>
</dbReference>
<dbReference type="NCBIfam" id="TIGR00756">
    <property type="entry name" value="PPR"/>
    <property type="match status" value="1"/>
</dbReference>
<evidence type="ECO:0000313" key="4">
    <source>
        <dbReference type="Proteomes" id="UP001157418"/>
    </source>
</evidence>
<dbReference type="EMBL" id="CAKMRJ010005745">
    <property type="protein sequence ID" value="CAH1451253.1"/>
    <property type="molecule type" value="Genomic_DNA"/>
</dbReference>
<accession>A0AAU9PLN9</accession>
<dbReference type="PANTHER" id="PTHR47928:SF146">
    <property type="entry name" value="DYW DOMAIN-CONTAINING PROTEIN"/>
    <property type="match status" value="1"/>
</dbReference>
<dbReference type="InterPro" id="IPR050421">
    <property type="entry name" value="PPR"/>
</dbReference>
<comment type="caution">
    <text evidence="3">The sequence shown here is derived from an EMBL/GenBank/DDBJ whole genome shotgun (WGS) entry which is preliminary data.</text>
</comment>
<dbReference type="InterPro" id="IPR011990">
    <property type="entry name" value="TPR-like_helical_dom_sf"/>
</dbReference>
<proteinExistence type="predicted"/>
<evidence type="ECO:0000256" key="2">
    <source>
        <dbReference type="PROSITE-ProRule" id="PRU00708"/>
    </source>
</evidence>